<dbReference type="InterPro" id="IPR011683">
    <property type="entry name" value="Glyco_hydro_53"/>
</dbReference>
<dbReference type="Gene3D" id="1.20.1270.90">
    <property type="entry name" value="AF1782-like"/>
    <property type="match status" value="2"/>
</dbReference>
<name>A0ABP5ED02_9MICO</name>
<dbReference type="InterPro" id="IPR014756">
    <property type="entry name" value="Ig_E-set"/>
</dbReference>
<organism evidence="6 7">
    <name type="scientific">Microbacterium pumilum</name>
    <dbReference type="NCBI Taxonomy" id="344165"/>
    <lineage>
        <taxon>Bacteria</taxon>
        <taxon>Bacillati</taxon>
        <taxon>Actinomycetota</taxon>
        <taxon>Actinomycetes</taxon>
        <taxon>Micrococcales</taxon>
        <taxon>Microbacteriaceae</taxon>
        <taxon>Microbacterium</taxon>
    </lineage>
</organism>
<dbReference type="SUPFAM" id="SSF51445">
    <property type="entry name" value="(Trans)glycosidases"/>
    <property type="match status" value="1"/>
</dbReference>
<comment type="catalytic activity">
    <reaction evidence="4">
        <text>The enzyme specifically hydrolyzes (1-&gt;4)-beta-D-galactosidic linkages in type I arabinogalactans.</text>
        <dbReference type="EC" id="3.2.1.89"/>
    </reaction>
</comment>
<dbReference type="PANTHER" id="PTHR34983">
    <property type="entry name" value="ARABINOGALACTAN ENDO-BETA-1,4-GALACTANASE A"/>
    <property type="match status" value="1"/>
</dbReference>
<evidence type="ECO:0000256" key="1">
    <source>
        <dbReference type="ARBA" id="ARBA00010687"/>
    </source>
</evidence>
<evidence type="ECO:0000256" key="3">
    <source>
        <dbReference type="ARBA" id="ARBA00023295"/>
    </source>
</evidence>
<evidence type="ECO:0000259" key="5">
    <source>
        <dbReference type="Pfam" id="PF07532"/>
    </source>
</evidence>
<proteinExistence type="inferred from homology"/>
<keyword evidence="7" id="KW-1185">Reference proteome</keyword>
<dbReference type="Pfam" id="PF07745">
    <property type="entry name" value="Glyco_hydro_53"/>
    <property type="match status" value="1"/>
</dbReference>
<dbReference type="Pfam" id="PF07554">
    <property type="entry name" value="FIVAR"/>
    <property type="match status" value="2"/>
</dbReference>
<dbReference type="Gene3D" id="3.20.20.80">
    <property type="entry name" value="Glycosidases"/>
    <property type="match status" value="1"/>
</dbReference>
<dbReference type="SUPFAM" id="SSF81296">
    <property type="entry name" value="E set domains"/>
    <property type="match status" value="2"/>
</dbReference>
<evidence type="ECO:0000313" key="7">
    <source>
        <dbReference type="Proteomes" id="UP001500326"/>
    </source>
</evidence>
<evidence type="ECO:0000256" key="2">
    <source>
        <dbReference type="ARBA" id="ARBA00022801"/>
    </source>
</evidence>
<comment type="caution">
    <text evidence="6">The sequence shown here is derived from an EMBL/GenBank/DDBJ whole genome shotgun (WGS) entry which is preliminary data.</text>
</comment>
<accession>A0ABP5ED02</accession>
<keyword evidence="4" id="KW-0732">Signal</keyword>
<comment type="similarity">
    <text evidence="1 4">Belongs to the glycosyl hydrolase 53 family.</text>
</comment>
<dbReference type="EMBL" id="BAAAOH010000001">
    <property type="protein sequence ID" value="GAA1993624.1"/>
    <property type="molecule type" value="Genomic_DNA"/>
</dbReference>
<dbReference type="InterPro" id="IPR011081">
    <property type="entry name" value="Big_4"/>
</dbReference>
<sequence>MVSRYIGLGPVTALVVASLLTAGVTPAAAAIPADGPVEAGIVVQKVENLPADFINGVDVSSVIAEEESGVVFRDDAGNPADLFDVLADHGITDVRVRVWNDPFDADGHGYGGGTVDVARAVEIGERATNAGLRVLVDFHYSDFWADPAKQKSPKAWTDLSIADKAAAVTDFTTDALQQMKAAGVDVRMVQVGNETNNAVAGVTGWPGMAQIFSAGSAAVRAVLPDALVAVHFTNPETTGRYADLAQKLDVNDVDYDVFASSYYPYWHGTLTNLTSVLKKVSDTYGKKVMVAETSWAYTLEDGDGHGNTIDLPSEATQYPVSVQGQATAVRDVIQAVANVGTAGIGVFYWEPAWLPVGPPSELAANKVKWETDGSGWATSYAGDFDPDDAGVWYGGSSWDNQALFGHDGTPLESLNVFTYARTGATAPREVTDVEDVTLTITEGSPIELPATVTVSYNDGSQEEQAVTWSDAAEWIGGPGEYRVSGVTASGHATSATVVVTQANLLRNPGFEDADVSMWSKTGTGLTVRATDDPHSGTKSAHFYSSSAYAFSLSQTVTGLEAGTYVARAALQGDGEDAASTVVLSLSNQTGDIASSPFAMTGWRVWSTPTTGSITVPAGGSATVTFTASLPAVAWGTIDDFELVRATATGGADAADLEAAVARAGSLNRSVFSAESLAALDDAVEIAEVVLGAASPTQAHVDDALDVMNAAFDGLELVGEAPAPVVTPVALTVVDGDPIALPSAVKVTAYDGAVASQQVTWSSAVQWIAGTGTYSIPGVTASGLAAKATITVTVRNWLRNAGFEDADTSMWEVVGDGAAIKTSADAASGARAVDFWLDRGYTFTVRQELTGLPAGDYILSATTQGSDSPATDVRTLEVHTTVGAASAPLELAGWRAFRTATTAPVTVGADGKVSVSASLKLSAAAWGTIDAFTLIRGGSADVDASALEADIAAAEAADRKAYTPESVAVLVAAIERGHVVLGADAPSQGAVDGARAAITAATEGLLVRDSARKAPARGLLVHDNGWDNGLRDGTYNVRMHLWWGENATKFRLFENGVLIKTVALTYAGVAPQSAVVAITGKPNGTYVYTGELINSKGTTKVLPVTVKVTQANPSTPVLSHDNSDGDGSYTVTAKLAWGTNATSYRFFENGVQVSQGTLKAATPGPQQAVLKVSGKAKGTYEYRVDFVNAAGSTSSKVLSVKVKR</sequence>
<protein>
    <recommendedName>
        <fullName evidence="4">Arabinogalactan endo-beta-1,4-galactanase</fullName>
        <ecNumber evidence="4">3.2.1.89</ecNumber>
    </recommendedName>
</protein>
<feature type="signal peptide" evidence="4">
    <location>
        <begin position="1"/>
        <end position="29"/>
    </location>
</feature>
<dbReference type="Gene3D" id="2.60.120.260">
    <property type="entry name" value="Galactose-binding domain-like"/>
    <property type="match status" value="2"/>
</dbReference>
<keyword evidence="2 4" id="KW-0378">Hydrolase</keyword>
<dbReference type="Gene3D" id="2.60.40.10">
    <property type="entry name" value="Immunoglobulins"/>
    <property type="match status" value="2"/>
</dbReference>
<dbReference type="Proteomes" id="UP001500326">
    <property type="component" value="Unassembled WGS sequence"/>
</dbReference>
<gene>
    <name evidence="6" type="ORF">GCM10009777_31520</name>
</gene>
<dbReference type="RefSeq" id="WP_344064359.1">
    <property type="nucleotide sequence ID" value="NZ_BAAAOH010000001.1"/>
</dbReference>
<feature type="domain" description="Bacterial Ig-like" evidence="5">
    <location>
        <begin position="726"/>
        <end position="780"/>
    </location>
</feature>
<dbReference type="PANTHER" id="PTHR34983:SF2">
    <property type="entry name" value="ENDO-BETA-1,4-GALACTANASE"/>
    <property type="match status" value="1"/>
</dbReference>
<keyword evidence="3 4" id="KW-0326">Glycosidase</keyword>
<feature type="domain" description="Bacterial Ig-like" evidence="5">
    <location>
        <begin position="433"/>
        <end position="488"/>
    </location>
</feature>
<dbReference type="Pfam" id="PF07532">
    <property type="entry name" value="Big_4"/>
    <property type="match status" value="2"/>
</dbReference>
<dbReference type="InterPro" id="IPR013783">
    <property type="entry name" value="Ig-like_fold"/>
</dbReference>
<feature type="chain" id="PRO_5045011374" description="Arabinogalactan endo-beta-1,4-galactanase" evidence="4">
    <location>
        <begin position="30"/>
        <end position="1203"/>
    </location>
</feature>
<dbReference type="InterPro" id="IPR017853">
    <property type="entry name" value="GH"/>
</dbReference>
<evidence type="ECO:0000313" key="6">
    <source>
        <dbReference type="EMBL" id="GAA1993624.1"/>
    </source>
</evidence>
<dbReference type="EC" id="3.2.1.89" evidence="4"/>
<evidence type="ECO:0000256" key="4">
    <source>
        <dbReference type="RuleBase" id="RU361192"/>
    </source>
</evidence>
<reference evidence="7" key="1">
    <citation type="journal article" date="2019" name="Int. J. Syst. Evol. Microbiol.">
        <title>The Global Catalogue of Microorganisms (GCM) 10K type strain sequencing project: providing services to taxonomists for standard genome sequencing and annotation.</title>
        <authorList>
            <consortium name="The Broad Institute Genomics Platform"/>
            <consortium name="The Broad Institute Genome Sequencing Center for Infectious Disease"/>
            <person name="Wu L."/>
            <person name="Ma J."/>
        </authorList>
    </citation>
    <scope>NUCLEOTIDE SEQUENCE [LARGE SCALE GENOMIC DNA]</scope>
    <source>
        <strain evidence="7">JCM 14902</strain>
    </source>
</reference>